<evidence type="ECO:0000313" key="3">
    <source>
        <dbReference type="Proteomes" id="UP001258017"/>
    </source>
</evidence>
<keyword evidence="3" id="KW-1185">Reference proteome</keyword>
<name>A0AAD9RMS1_9HYME</name>
<protein>
    <recommendedName>
        <fullName evidence="1">Ubiquitin-like domain-containing protein</fullName>
    </recommendedName>
</protein>
<gene>
    <name evidence="2" type="ORF">KPH14_004901</name>
</gene>
<accession>A0AAD9RMS1</accession>
<dbReference type="InterPro" id="IPR000626">
    <property type="entry name" value="Ubiquitin-like_dom"/>
</dbReference>
<dbReference type="Gene3D" id="3.10.20.90">
    <property type="entry name" value="Phosphatidylinositol 3-kinase Catalytic Subunit, Chain A, domain 1"/>
    <property type="match status" value="1"/>
</dbReference>
<comment type="caution">
    <text evidence="2">The sequence shown here is derived from an EMBL/GenBank/DDBJ whole genome shotgun (WGS) entry which is preliminary data.</text>
</comment>
<evidence type="ECO:0000313" key="2">
    <source>
        <dbReference type="EMBL" id="KAK2582614.1"/>
    </source>
</evidence>
<dbReference type="EMBL" id="JAIFRP010000031">
    <property type="protein sequence ID" value="KAK2582614.1"/>
    <property type="molecule type" value="Genomic_DNA"/>
</dbReference>
<reference evidence="2" key="1">
    <citation type="submission" date="2021-08" db="EMBL/GenBank/DDBJ databases">
        <authorList>
            <person name="Misof B."/>
            <person name="Oliver O."/>
            <person name="Podsiadlowski L."/>
            <person name="Donath A."/>
            <person name="Peters R."/>
            <person name="Mayer C."/>
            <person name="Rust J."/>
            <person name="Gunkel S."/>
            <person name="Lesny P."/>
            <person name="Martin S."/>
            <person name="Oeyen J.P."/>
            <person name="Petersen M."/>
            <person name="Panagiotis P."/>
            <person name="Wilbrandt J."/>
            <person name="Tanja T."/>
        </authorList>
    </citation>
    <scope>NUCLEOTIDE SEQUENCE</scope>
    <source>
        <strain evidence="2">GBR_01_08_01A</strain>
        <tissue evidence="2">Thorax + abdomen</tissue>
    </source>
</reference>
<dbReference type="SMART" id="SM00213">
    <property type="entry name" value="UBQ"/>
    <property type="match status" value="1"/>
</dbReference>
<organism evidence="2 3">
    <name type="scientific">Odynerus spinipes</name>
    <dbReference type="NCBI Taxonomy" id="1348599"/>
    <lineage>
        <taxon>Eukaryota</taxon>
        <taxon>Metazoa</taxon>
        <taxon>Ecdysozoa</taxon>
        <taxon>Arthropoda</taxon>
        <taxon>Hexapoda</taxon>
        <taxon>Insecta</taxon>
        <taxon>Pterygota</taxon>
        <taxon>Neoptera</taxon>
        <taxon>Endopterygota</taxon>
        <taxon>Hymenoptera</taxon>
        <taxon>Apocrita</taxon>
        <taxon>Aculeata</taxon>
        <taxon>Vespoidea</taxon>
        <taxon>Vespidae</taxon>
        <taxon>Eumeninae</taxon>
        <taxon>Odynerus</taxon>
    </lineage>
</organism>
<dbReference type="AlphaFoldDB" id="A0AAD9RMS1"/>
<proteinExistence type="predicted"/>
<sequence>MLCYKNECKCQPQIVTVRTLDGRHTKIQMSYSETVETLKHRIASIYQTQGNQDWPPERIKLWLGGYYLEENRTLSDYDLTSKDRIIMQYQ</sequence>
<reference evidence="2" key="2">
    <citation type="journal article" date="2023" name="Commun. Biol.">
        <title>Intrasexual cuticular hydrocarbon dimorphism in a wasp sheds light on hydrocarbon biosynthesis genes in Hymenoptera.</title>
        <authorList>
            <person name="Moris V.C."/>
            <person name="Podsiadlowski L."/>
            <person name="Martin S."/>
            <person name="Oeyen J.P."/>
            <person name="Donath A."/>
            <person name="Petersen M."/>
            <person name="Wilbrandt J."/>
            <person name="Misof B."/>
            <person name="Liedtke D."/>
            <person name="Thamm M."/>
            <person name="Scheiner R."/>
            <person name="Schmitt T."/>
            <person name="Niehuis O."/>
        </authorList>
    </citation>
    <scope>NUCLEOTIDE SEQUENCE</scope>
    <source>
        <strain evidence="2">GBR_01_08_01A</strain>
    </source>
</reference>
<dbReference type="Proteomes" id="UP001258017">
    <property type="component" value="Unassembled WGS sequence"/>
</dbReference>
<feature type="domain" description="Ubiquitin-like" evidence="1">
    <location>
        <begin position="15"/>
        <end position="90"/>
    </location>
</feature>
<evidence type="ECO:0000259" key="1">
    <source>
        <dbReference type="PROSITE" id="PS50053"/>
    </source>
</evidence>
<dbReference type="PROSITE" id="PS50053">
    <property type="entry name" value="UBIQUITIN_2"/>
    <property type="match status" value="1"/>
</dbReference>
<dbReference type="Pfam" id="PF00240">
    <property type="entry name" value="ubiquitin"/>
    <property type="match status" value="1"/>
</dbReference>
<dbReference type="CDD" id="cd17039">
    <property type="entry name" value="Ubl_ubiquitin_like"/>
    <property type="match status" value="1"/>
</dbReference>
<dbReference type="InterPro" id="IPR029071">
    <property type="entry name" value="Ubiquitin-like_domsf"/>
</dbReference>
<dbReference type="SUPFAM" id="SSF54236">
    <property type="entry name" value="Ubiquitin-like"/>
    <property type="match status" value="1"/>
</dbReference>